<dbReference type="Gene3D" id="3.10.105.10">
    <property type="entry name" value="Dipeptide-binding Protein, Domain 3"/>
    <property type="match status" value="1"/>
</dbReference>
<evidence type="ECO:0000256" key="1">
    <source>
        <dbReference type="ARBA" id="ARBA00004196"/>
    </source>
</evidence>
<dbReference type="InterPro" id="IPR000914">
    <property type="entry name" value="SBP_5_dom"/>
</dbReference>
<evidence type="ECO:0000259" key="6">
    <source>
        <dbReference type="Pfam" id="PF00496"/>
    </source>
</evidence>
<name>A0ABW1UMX5_9LACO</name>
<gene>
    <name evidence="7" type="ORF">ACFQHW_02395</name>
</gene>
<evidence type="ECO:0000256" key="3">
    <source>
        <dbReference type="ARBA" id="ARBA00022448"/>
    </source>
</evidence>
<dbReference type="InterPro" id="IPR039424">
    <property type="entry name" value="SBP_5"/>
</dbReference>
<reference evidence="8" key="1">
    <citation type="journal article" date="2019" name="Int. J. Syst. Evol. Microbiol.">
        <title>The Global Catalogue of Microorganisms (GCM) 10K type strain sequencing project: providing services to taxonomists for standard genome sequencing and annotation.</title>
        <authorList>
            <consortium name="The Broad Institute Genomics Platform"/>
            <consortium name="The Broad Institute Genome Sequencing Center for Infectious Disease"/>
            <person name="Wu L."/>
            <person name="Ma J."/>
        </authorList>
    </citation>
    <scope>NUCLEOTIDE SEQUENCE [LARGE SCALE GENOMIC DNA]</scope>
    <source>
        <strain evidence="8">CCM 8897</strain>
    </source>
</reference>
<dbReference type="Gene3D" id="3.40.190.10">
    <property type="entry name" value="Periplasmic binding protein-like II"/>
    <property type="match status" value="1"/>
</dbReference>
<dbReference type="PANTHER" id="PTHR30290">
    <property type="entry name" value="PERIPLASMIC BINDING COMPONENT OF ABC TRANSPORTER"/>
    <property type="match status" value="1"/>
</dbReference>
<organism evidence="7 8">
    <name type="scientific">Lapidilactobacillus achengensis</name>
    <dbReference type="NCBI Taxonomy" id="2486000"/>
    <lineage>
        <taxon>Bacteria</taxon>
        <taxon>Bacillati</taxon>
        <taxon>Bacillota</taxon>
        <taxon>Bacilli</taxon>
        <taxon>Lactobacillales</taxon>
        <taxon>Lactobacillaceae</taxon>
        <taxon>Lapidilactobacillus</taxon>
    </lineage>
</organism>
<sequence>MNGRKFIKTVGSVVVLGGLLLLAACGQKQATTTTKQNAGQVLRLPVAAQMNTIDISASSGYGQTGNIFESFYRLGENGKVAPGLAKSVKVSADGLQYTFTLRQAKWSNGDPITAQDFVYSWRRTVTPATKSQYAYLFDGIKNANAINEGKQEPQTLGISAPNDQTVVVQLEKAIPYFKVLMAYPLFGPQSEKIVKKYGKKYGTNSKYMVYSGPFKMTGWKGTNNSWQFVRNNQYWDADKVKLDKITYAVVTNAQTSLDLYQSEKLDLSKLSNEQVPTYENDPEYTQYPYSYVSYLSYNYASPDADKKKILNNRDARLAISLAINRKQLTKKVLGNGSLVPTGFVSTDLAKSPSDGVDFSQDQKTKGTMTYDLSAAKKHWAAAQKATGVKKITLTLLAGNDNGDDPSTNIVIQYLKGQLEKELTGMTIKIRAVPSSVASSERQAGNFDIALTGWGADFNDPISFLQIPETGTPYNYGKYSNAQYDALIAQASNADAGNAEKRWSDLVAASQMLMKEQGVTPLYQSVYSYLQKSTVKGIIHNTAGTQWNYKYATVGK</sequence>
<feature type="chain" id="PRO_5046400063" evidence="5">
    <location>
        <begin position="31"/>
        <end position="555"/>
    </location>
</feature>
<evidence type="ECO:0000313" key="7">
    <source>
        <dbReference type="EMBL" id="MFC6314415.1"/>
    </source>
</evidence>
<dbReference type="PANTHER" id="PTHR30290:SF10">
    <property type="entry name" value="PERIPLASMIC OLIGOPEPTIDE-BINDING PROTEIN-RELATED"/>
    <property type="match status" value="1"/>
</dbReference>
<comment type="similarity">
    <text evidence="2">Belongs to the bacterial solute-binding protein 5 family.</text>
</comment>
<evidence type="ECO:0000256" key="4">
    <source>
        <dbReference type="ARBA" id="ARBA00022729"/>
    </source>
</evidence>
<dbReference type="PIRSF" id="PIRSF002741">
    <property type="entry name" value="MppA"/>
    <property type="match status" value="1"/>
</dbReference>
<dbReference type="CDD" id="cd08504">
    <property type="entry name" value="PBP2_OppA"/>
    <property type="match status" value="1"/>
</dbReference>
<accession>A0ABW1UMX5</accession>
<dbReference type="EMBL" id="JBHSSM010000007">
    <property type="protein sequence ID" value="MFC6314415.1"/>
    <property type="molecule type" value="Genomic_DNA"/>
</dbReference>
<keyword evidence="3" id="KW-0813">Transport</keyword>
<proteinExistence type="inferred from homology"/>
<keyword evidence="8" id="KW-1185">Reference proteome</keyword>
<evidence type="ECO:0000256" key="5">
    <source>
        <dbReference type="SAM" id="SignalP"/>
    </source>
</evidence>
<comment type="subcellular location">
    <subcellularLocation>
        <location evidence="1">Cell envelope</location>
    </subcellularLocation>
</comment>
<dbReference type="PROSITE" id="PS51257">
    <property type="entry name" value="PROKAR_LIPOPROTEIN"/>
    <property type="match status" value="1"/>
</dbReference>
<dbReference type="Proteomes" id="UP001596310">
    <property type="component" value="Unassembled WGS sequence"/>
</dbReference>
<feature type="domain" description="Solute-binding protein family 5" evidence="6">
    <location>
        <begin position="79"/>
        <end position="471"/>
    </location>
</feature>
<dbReference type="InterPro" id="IPR030678">
    <property type="entry name" value="Peptide/Ni-bd"/>
</dbReference>
<dbReference type="Pfam" id="PF00496">
    <property type="entry name" value="SBP_bac_5"/>
    <property type="match status" value="1"/>
</dbReference>
<keyword evidence="4 5" id="KW-0732">Signal</keyword>
<evidence type="ECO:0000313" key="8">
    <source>
        <dbReference type="Proteomes" id="UP001596310"/>
    </source>
</evidence>
<dbReference type="RefSeq" id="WP_125599560.1">
    <property type="nucleotide sequence ID" value="NZ_JBHSSM010000007.1"/>
</dbReference>
<dbReference type="SUPFAM" id="SSF53850">
    <property type="entry name" value="Periplasmic binding protein-like II"/>
    <property type="match status" value="1"/>
</dbReference>
<feature type="signal peptide" evidence="5">
    <location>
        <begin position="1"/>
        <end position="30"/>
    </location>
</feature>
<evidence type="ECO:0000256" key="2">
    <source>
        <dbReference type="ARBA" id="ARBA00005695"/>
    </source>
</evidence>
<dbReference type="Gene3D" id="3.90.76.10">
    <property type="entry name" value="Dipeptide-binding Protein, Domain 1"/>
    <property type="match status" value="1"/>
</dbReference>
<protein>
    <submittedName>
        <fullName evidence="7">Peptide ABC transporter substrate-binding protein</fullName>
    </submittedName>
</protein>
<comment type="caution">
    <text evidence="7">The sequence shown here is derived from an EMBL/GenBank/DDBJ whole genome shotgun (WGS) entry which is preliminary data.</text>
</comment>